<dbReference type="PANTHER" id="PTHR13349:SF2">
    <property type="entry name" value="TRANSLATION MACHINERY-ASSOCIATED PROTEIN 16"/>
    <property type="match status" value="1"/>
</dbReference>
<dbReference type="FunCoup" id="A0A1V9XK13">
    <property type="interactions" value="870"/>
</dbReference>
<evidence type="ECO:0000313" key="4">
    <source>
        <dbReference type="Proteomes" id="UP000192247"/>
    </source>
</evidence>
<accession>A0A1V9XK13</accession>
<comment type="similarity">
    <text evidence="1">Belongs to the TMA16 family.</text>
</comment>
<gene>
    <name evidence="3" type="ORF">BIW11_09550</name>
</gene>
<proteinExistence type="inferred from homology"/>
<dbReference type="OrthoDB" id="270284at2759"/>
<sequence>MSKAAMKRKAQNHRKKDLHPNSRKVKQLARKQLHNIKVRQRKTEYSQRNRMKMEKFQYFFKCLPEGVTRLGGAEVKYIINGYFSRFDNEITEAERLFKMRGNASQHAGRMDAIKMTLDLEKQEFESAAFEIPDVLSTEGFRLFRAWDLKESYLPKIKTRLVSPEVLSRLN</sequence>
<dbReference type="Pfam" id="PF11176">
    <property type="entry name" value="Tma16"/>
    <property type="match status" value="1"/>
</dbReference>
<protein>
    <submittedName>
        <fullName evidence="3">Translation machinery-associated protein 16-like</fullName>
    </submittedName>
</protein>
<organism evidence="3 4">
    <name type="scientific">Tropilaelaps mercedesae</name>
    <dbReference type="NCBI Taxonomy" id="418985"/>
    <lineage>
        <taxon>Eukaryota</taxon>
        <taxon>Metazoa</taxon>
        <taxon>Ecdysozoa</taxon>
        <taxon>Arthropoda</taxon>
        <taxon>Chelicerata</taxon>
        <taxon>Arachnida</taxon>
        <taxon>Acari</taxon>
        <taxon>Parasitiformes</taxon>
        <taxon>Mesostigmata</taxon>
        <taxon>Gamasina</taxon>
        <taxon>Dermanyssoidea</taxon>
        <taxon>Laelapidae</taxon>
        <taxon>Tropilaelaps</taxon>
    </lineage>
</organism>
<dbReference type="InterPro" id="IPR038356">
    <property type="entry name" value="Tma16_sf"/>
</dbReference>
<dbReference type="InParanoid" id="A0A1V9XK13"/>
<keyword evidence="4" id="KW-1185">Reference proteome</keyword>
<evidence type="ECO:0000313" key="3">
    <source>
        <dbReference type="EMBL" id="OQR73743.1"/>
    </source>
</evidence>
<dbReference type="EMBL" id="MNPL01009395">
    <property type="protein sequence ID" value="OQR73743.1"/>
    <property type="molecule type" value="Genomic_DNA"/>
</dbReference>
<dbReference type="AlphaFoldDB" id="A0A1V9XK13"/>
<evidence type="ECO:0000256" key="1">
    <source>
        <dbReference type="ARBA" id="ARBA00034127"/>
    </source>
</evidence>
<dbReference type="Proteomes" id="UP000192247">
    <property type="component" value="Unassembled WGS sequence"/>
</dbReference>
<feature type="region of interest" description="Disordered" evidence="2">
    <location>
        <begin position="1"/>
        <end position="25"/>
    </location>
</feature>
<dbReference type="Gene3D" id="1.20.1440.170">
    <property type="entry name" value="Translation machinery-associated protein 16-like"/>
    <property type="match status" value="1"/>
</dbReference>
<evidence type="ECO:0000256" key="2">
    <source>
        <dbReference type="SAM" id="MobiDB-lite"/>
    </source>
</evidence>
<dbReference type="PANTHER" id="PTHR13349">
    <property type="entry name" value="TRANSLATION MACHINERY-ASSOCIATED PROTEIN 16"/>
    <property type="match status" value="1"/>
</dbReference>
<reference evidence="3 4" key="1">
    <citation type="journal article" date="2017" name="Gigascience">
        <title>Draft genome of the honey bee ectoparasitic mite, Tropilaelaps mercedesae, is shaped by the parasitic life history.</title>
        <authorList>
            <person name="Dong X."/>
            <person name="Armstrong S.D."/>
            <person name="Xia D."/>
            <person name="Makepeace B.L."/>
            <person name="Darby A.C."/>
            <person name="Kadowaki T."/>
        </authorList>
    </citation>
    <scope>NUCLEOTIDE SEQUENCE [LARGE SCALE GENOMIC DNA]</scope>
    <source>
        <strain evidence="3">Wuxi-XJTLU</strain>
    </source>
</reference>
<dbReference type="InterPro" id="IPR021346">
    <property type="entry name" value="Tma16"/>
</dbReference>
<dbReference type="GO" id="GO:0005634">
    <property type="term" value="C:nucleus"/>
    <property type="evidence" value="ECO:0007669"/>
    <property type="project" value="TreeGrafter"/>
</dbReference>
<comment type="caution">
    <text evidence="3">The sequence shown here is derived from an EMBL/GenBank/DDBJ whole genome shotgun (WGS) entry which is preliminary data.</text>
</comment>
<name>A0A1V9XK13_9ACAR</name>
<dbReference type="STRING" id="418985.A0A1V9XK13"/>